<accession>A0A645FFF5</accession>
<proteinExistence type="predicted"/>
<dbReference type="AlphaFoldDB" id="A0A645FFF5"/>
<gene>
    <name evidence="1" type="ORF">SDC9_159389</name>
</gene>
<organism evidence="1">
    <name type="scientific">bioreactor metagenome</name>
    <dbReference type="NCBI Taxonomy" id="1076179"/>
    <lineage>
        <taxon>unclassified sequences</taxon>
        <taxon>metagenomes</taxon>
        <taxon>ecological metagenomes</taxon>
    </lineage>
</organism>
<name>A0A645FFF5_9ZZZZ</name>
<comment type="caution">
    <text evidence="1">The sequence shown here is derived from an EMBL/GenBank/DDBJ whole genome shotgun (WGS) entry which is preliminary data.</text>
</comment>
<sequence>MHQRVEPAVRRYLFQTFRCQELRQVLVNRFYPLHELAVRVLGKCQCPFQIVHRQQ</sequence>
<reference evidence="1" key="1">
    <citation type="submission" date="2019-08" db="EMBL/GenBank/DDBJ databases">
        <authorList>
            <person name="Kucharzyk K."/>
            <person name="Murdoch R.W."/>
            <person name="Higgins S."/>
            <person name="Loffler F."/>
        </authorList>
    </citation>
    <scope>NUCLEOTIDE SEQUENCE</scope>
</reference>
<dbReference type="EMBL" id="VSSQ01058351">
    <property type="protein sequence ID" value="MPN12079.1"/>
    <property type="molecule type" value="Genomic_DNA"/>
</dbReference>
<protein>
    <submittedName>
        <fullName evidence="1">Uncharacterized protein</fullName>
    </submittedName>
</protein>
<evidence type="ECO:0000313" key="1">
    <source>
        <dbReference type="EMBL" id="MPN12079.1"/>
    </source>
</evidence>